<proteinExistence type="inferred from homology"/>
<evidence type="ECO:0000256" key="2">
    <source>
        <dbReference type="ARBA" id="ARBA00022723"/>
    </source>
</evidence>
<dbReference type="EMBL" id="JARBDR010000923">
    <property type="protein sequence ID" value="KAJ8297982.1"/>
    <property type="molecule type" value="Genomic_DNA"/>
</dbReference>
<dbReference type="SMART" id="SM00471">
    <property type="entry name" value="HDc"/>
    <property type="match status" value="1"/>
</dbReference>
<protein>
    <recommendedName>
        <fullName evidence="4">Phosphodiesterase</fullName>
        <ecNumber evidence="4">3.1.4.-</ecNumber>
    </recommendedName>
</protein>
<dbReference type="InterPro" id="IPR036971">
    <property type="entry name" value="PDEase_catalytic_dom_sf"/>
</dbReference>
<keyword evidence="7" id="KW-1185">Reference proteome</keyword>
<evidence type="ECO:0000256" key="4">
    <source>
        <dbReference type="RuleBase" id="RU363067"/>
    </source>
</evidence>
<dbReference type="SUPFAM" id="SSF109604">
    <property type="entry name" value="HD-domain/PDEase-like"/>
    <property type="match status" value="1"/>
</dbReference>
<dbReference type="EC" id="3.1.4.-" evidence="4"/>
<dbReference type="InterPro" id="IPR002073">
    <property type="entry name" value="PDEase_catalytic_dom"/>
</dbReference>
<evidence type="ECO:0000313" key="7">
    <source>
        <dbReference type="Proteomes" id="UP001217089"/>
    </source>
</evidence>
<sequence length="778" mass="88995">MSCNKFRLSCQKKCPLPGQSTSDRWRISPNSSMTEFEVQNFLIRNPDVLESFILEYVSVETLDRIVRQKREEQCSTSYFQKKELGKLYQLESTRDIANAIGNAIGDTETHARLEEVTEIIAHAINAKSYTLYIPQHNEKDLAIYRNGTLQPYGPVGKGQTVSAYAAQEKCPVLIEDLSADSRFPKGIGSSKENIGSVLCIPVILPSDDVIGIIELVRDQISPPFTKIDMQLSNALLGWVAACIHENSLKNIVNAQQQLNDFLLDTTKEMFDEMTSTDNVVKKILSFTKDLVNADRCSLFLVDEEKQELYADIFDEGVKDNEGKDVFTKKSMIRFGMEKGIAGYVANSGEVVNIIDAYKDSRFNQDIDKLTGFKTRNILCMPIMSKSKVVGVVQMINSLNGDHFTKADENAFKMYAVYCALALHYSQLYSLLHNQQTQYKVAMEVLKYHIVCHEEELAAFEAKPFLDKEQIPLDLPLFDFCCYDYNEIIPNLFLHMIVEMFGNTRFELGKLCRFTLTVRKNYRNVTYHNWQHGFHVSHSLWCMIKSSPGVFSEFEKMAFVIAGICHDVDHRGYNNAYFQKMDMPLADLYSTSVMEQHHYRQTVTILQTEGQDIFSFLQAKEYKEMLELIRHHIIATDLALYFGNQKILSKALEDNVYDLRDESLRKTTKALMMTGADLCAISKPWDTQGRTVTGLYNEFYLQGDEEKQKGFEPIPMMDRAKEEDIPNQQVGFIDFICAPLYRTLQTILPGTSPLIDGCMKSRDHWSKQLEKKKSQMPST</sequence>
<dbReference type="PRINTS" id="PR00387">
    <property type="entry name" value="PDIESTERASE1"/>
</dbReference>
<dbReference type="PANTHER" id="PTHR11347">
    <property type="entry name" value="CYCLIC NUCLEOTIDE PHOSPHODIESTERASE"/>
    <property type="match status" value="1"/>
</dbReference>
<gene>
    <name evidence="6" type="ORF">KUTeg_024513</name>
</gene>
<reference evidence="6 7" key="1">
    <citation type="submission" date="2022-12" db="EMBL/GenBank/DDBJ databases">
        <title>Chromosome-level genome of Tegillarca granosa.</title>
        <authorList>
            <person name="Kim J."/>
        </authorList>
    </citation>
    <scope>NUCLEOTIDE SEQUENCE [LARGE SCALE GENOMIC DNA]</scope>
    <source>
        <strain evidence="6">Teg-2019</strain>
        <tissue evidence="6">Adductor muscle</tissue>
    </source>
</reference>
<dbReference type="Gene3D" id="1.10.1300.10">
    <property type="entry name" value="3'5'-cyclic nucleotide phosphodiesterase, catalytic domain"/>
    <property type="match status" value="1"/>
</dbReference>
<evidence type="ECO:0000313" key="6">
    <source>
        <dbReference type="EMBL" id="KAJ8297982.1"/>
    </source>
</evidence>
<dbReference type="CDD" id="cd00077">
    <property type="entry name" value="HDc"/>
    <property type="match status" value="1"/>
</dbReference>
<dbReference type="PROSITE" id="PS00126">
    <property type="entry name" value="PDEASE_I_1"/>
    <property type="match status" value="1"/>
</dbReference>
<keyword evidence="3 4" id="KW-0378">Hydrolase</keyword>
<dbReference type="SUPFAM" id="SSF55781">
    <property type="entry name" value="GAF domain-like"/>
    <property type="match status" value="2"/>
</dbReference>
<accession>A0ABQ9DY96</accession>
<evidence type="ECO:0000256" key="1">
    <source>
        <dbReference type="ARBA" id="ARBA00022535"/>
    </source>
</evidence>
<comment type="caution">
    <text evidence="6">The sequence shown here is derived from an EMBL/GenBank/DDBJ whole genome shotgun (WGS) entry which is preliminary data.</text>
</comment>
<organism evidence="6 7">
    <name type="scientific">Tegillarca granosa</name>
    <name type="common">Malaysian cockle</name>
    <name type="synonym">Anadara granosa</name>
    <dbReference type="NCBI Taxonomy" id="220873"/>
    <lineage>
        <taxon>Eukaryota</taxon>
        <taxon>Metazoa</taxon>
        <taxon>Spiralia</taxon>
        <taxon>Lophotrochozoa</taxon>
        <taxon>Mollusca</taxon>
        <taxon>Bivalvia</taxon>
        <taxon>Autobranchia</taxon>
        <taxon>Pteriomorphia</taxon>
        <taxon>Arcoida</taxon>
        <taxon>Arcoidea</taxon>
        <taxon>Arcidae</taxon>
        <taxon>Tegillarca</taxon>
    </lineage>
</organism>
<dbReference type="InterPro" id="IPR003018">
    <property type="entry name" value="GAF"/>
</dbReference>
<dbReference type="Pfam" id="PF00233">
    <property type="entry name" value="PDEase_I"/>
    <property type="match status" value="1"/>
</dbReference>
<comment type="cofactor">
    <cofactor evidence="4">
        <name>a divalent metal cation</name>
        <dbReference type="ChEBI" id="CHEBI:60240"/>
    </cofactor>
    <text evidence="4">Binds 2 divalent metal cations per subunit. Site 1 may preferentially bind zinc ions, while site 2 has a preference for magnesium and/or manganese ions.</text>
</comment>
<dbReference type="InterPro" id="IPR023088">
    <property type="entry name" value="PDEase"/>
</dbReference>
<dbReference type="Proteomes" id="UP001217089">
    <property type="component" value="Unassembled WGS sequence"/>
</dbReference>
<name>A0ABQ9DY96_TEGGR</name>
<dbReference type="Pfam" id="PF01590">
    <property type="entry name" value="GAF"/>
    <property type="match status" value="2"/>
</dbReference>
<feature type="domain" description="PDEase" evidence="5">
    <location>
        <begin position="452"/>
        <end position="771"/>
    </location>
</feature>
<dbReference type="PROSITE" id="PS51845">
    <property type="entry name" value="PDEASE_I_2"/>
    <property type="match status" value="1"/>
</dbReference>
<dbReference type="InterPro" id="IPR029016">
    <property type="entry name" value="GAF-like_dom_sf"/>
</dbReference>
<dbReference type="InterPro" id="IPR023174">
    <property type="entry name" value="PDEase_CS"/>
</dbReference>
<dbReference type="Gene3D" id="3.30.450.40">
    <property type="match status" value="2"/>
</dbReference>
<evidence type="ECO:0000259" key="5">
    <source>
        <dbReference type="PROSITE" id="PS51845"/>
    </source>
</evidence>
<evidence type="ECO:0000256" key="3">
    <source>
        <dbReference type="ARBA" id="ARBA00022801"/>
    </source>
</evidence>
<keyword evidence="1" id="KW-0140">cGMP</keyword>
<dbReference type="InterPro" id="IPR003607">
    <property type="entry name" value="HD/PDEase_dom"/>
</dbReference>
<keyword evidence="2 4" id="KW-0479">Metal-binding</keyword>
<dbReference type="SMART" id="SM00065">
    <property type="entry name" value="GAF"/>
    <property type="match status" value="2"/>
</dbReference>
<comment type="similarity">
    <text evidence="4">Belongs to the cyclic nucleotide phosphodiesterase family.</text>
</comment>